<proteinExistence type="predicted"/>
<accession>A0A8B7ZV34</accession>
<dbReference type="SUPFAM" id="SSF48239">
    <property type="entry name" value="Terpenoid cyclases/Protein prenyltransferases"/>
    <property type="match status" value="1"/>
</dbReference>
<feature type="region of interest" description="Disordered" evidence="7">
    <location>
        <begin position="1413"/>
        <end position="1438"/>
    </location>
</feature>
<evidence type="ECO:0000256" key="7">
    <source>
        <dbReference type="SAM" id="MobiDB-lite"/>
    </source>
</evidence>
<keyword evidence="5" id="KW-1015">Disulfide bond</keyword>
<dbReference type="InterPro" id="IPR036595">
    <property type="entry name" value="A-macroglobulin_rcpt-bd_sf"/>
</dbReference>
<name>A0A8B7ZV34_ACAPL</name>
<evidence type="ECO:0000259" key="9">
    <source>
        <dbReference type="PROSITE" id="PS50189"/>
    </source>
</evidence>
<keyword evidence="3 8" id="KW-0732">Signal</keyword>
<dbReference type="Gene3D" id="2.60.40.10">
    <property type="entry name" value="Immunoglobulins"/>
    <property type="match status" value="2"/>
</dbReference>
<dbReference type="Gene3D" id="2.40.50.120">
    <property type="match status" value="1"/>
</dbReference>
<dbReference type="InterPro" id="IPR009048">
    <property type="entry name" value="A-macroglobulin_rcpt-bd"/>
</dbReference>
<dbReference type="Gene3D" id="2.60.40.690">
    <property type="entry name" value="Alpha-macroglobulin, receptor-binding domain"/>
    <property type="match status" value="1"/>
</dbReference>
<gene>
    <name evidence="11" type="primary">LOC110989115</name>
</gene>
<dbReference type="KEGG" id="aplc:110989115"/>
<dbReference type="SMART" id="SM01419">
    <property type="entry name" value="Thiol-ester_cl"/>
    <property type="match status" value="1"/>
</dbReference>
<organism evidence="10 11">
    <name type="scientific">Acanthaster planci</name>
    <name type="common">Crown-of-thorns starfish</name>
    <dbReference type="NCBI Taxonomy" id="133434"/>
    <lineage>
        <taxon>Eukaryota</taxon>
        <taxon>Metazoa</taxon>
        <taxon>Echinodermata</taxon>
        <taxon>Eleutherozoa</taxon>
        <taxon>Asterozoa</taxon>
        <taxon>Asteroidea</taxon>
        <taxon>Valvatacea</taxon>
        <taxon>Valvatida</taxon>
        <taxon>Acanthasteridae</taxon>
        <taxon>Acanthaster</taxon>
    </lineage>
</organism>
<dbReference type="SUPFAM" id="SSF50242">
    <property type="entry name" value="TIMP-like"/>
    <property type="match status" value="1"/>
</dbReference>
<evidence type="ECO:0000313" key="10">
    <source>
        <dbReference type="Proteomes" id="UP000694845"/>
    </source>
</evidence>
<keyword evidence="2" id="KW-0964">Secreted</keyword>
<dbReference type="SMART" id="SM01360">
    <property type="entry name" value="A2M"/>
    <property type="match status" value="1"/>
</dbReference>
<dbReference type="InterPro" id="IPR002890">
    <property type="entry name" value="MG2"/>
</dbReference>
<dbReference type="Pfam" id="PF07677">
    <property type="entry name" value="A2M_recep"/>
    <property type="match status" value="1"/>
</dbReference>
<protein>
    <submittedName>
        <fullName evidence="11">Complement C3-like</fullName>
    </submittedName>
</protein>
<dbReference type="Gene3D" id="6.20.50.160">
    <property type="match status" value="1"/>
</dbReference>
<evidence type="ECO:0000256" key="3">
    <source>
        <dbReference type="ARBA" id="ARBA00022729"/>
    </source>
</evidence>
<feature type="compositionally biased region" description="Gly residues" evidence="7">
    <location>
        <begin position="1419"/>
        <end position="1428"/>
    </location>
</feature>
<dbReference type="Pfam" id="PF01835">
    <property type="entry name" value="MG2"/>
    <property type="match status" value="1"/>
</dbReference>
<dbReference type="PANTHER" id="PTHR11412:SF166">
    <property type="entry name" value="NTR DOMAIN-CONTAINING PROTEIN"/>
    <property type="match status" value="1"/>
</dbReference>
<dbReference type="InterPro" id="IPR041425">
    <property type="entry name" value="C3/4/5_MG1"/>
</dbReference>
<dbReference type="SMART" id="SM00643">
    <property type="entry name" value="C345C"/>
    <property type="match status" value="1"/>
</dbReference>
<dbReference type="Gene3D" id="2.20.130.20">
    <property type="match status" value="1"/>
</dbReference>
<dbReference type="Gene3D" id="2.60.40.1930">
    <property type="match status" value="3"/>
</dbReference>
<dbReference type="Gene3D" id="2.60.120.1540">
    <property type="match status" value="1"/>
</dbReference>
<dbReference type="Gene3D" id="2.60.40.1940">
    <property type="match status" value="1"/>
</dbReference>
<evidence type="ECO:0000256" key="2">
    <source>
        <dbReference type="ARBA" id="ARBA00022525"/>
    </source>
</evidence>
<dbReference type="OrthoDB" id="6359008at2759"/>
<dbReference type="GeneID" id="110989115"/>
<evidence type="ECO:0000256" key="5">
    <source>
        <dbReference type="ARBA" id="ARBA00023157"/>
    </source>
</evidence>
<dbReference type="Pfam" id="PF07678">
    <property type="entry name" value="TED_complement"/>
    <property type="match status" value="1"/>
</dbReference>
<dbReference type="Pfam" id="PF17791">
    <property type="entry name" value="MG3"/>
    <property type="match status" value="1"/>
</dbReference>
<reference evidence="11" key="1">
    <citation type="submission" date="2025-08" db="UniProtKB">
        <authorList>
            <consortium name="RefSeq"/>
        </authorList>
    </citation>
    <scope>IDENTIFICATION</scope>
</reference>
<dbReference type="Pfam" id="PF07703">
    <property type="entry name" value="A2M_BRD"/>
    <property type="match status" value="1"/>
</dbReference>
<dbReference type="GO" id="GO:0005615">
    <property type="term" value="C:extracellular space"/>
    <property type="evidence" value="ECO:0007669"/>
    <property type="project" value="InterPro"/>
</dbReference>
<dbReference type="PROSITE" id="PS00477">
    <property type="entry name" value="ALPHA_2_MACROGLOBULIN"/>
    <property type="match status" value="1"/>
</dbReference>
<dbReference type="Gene3D" id="1.20.91.20">
    <property type="entry name" value="Anaphylotoxins (complement system)"/>
    <property type="match status" value="1"/>
</dbReference>
<keyword evidence="10" id="KW-1185">Reference proteome</keyword>
<evidence type="ECO:0000256" key="4">
    <source>
        <dbReference type="ARBA" id="ARBA00022966"/>
    </source>
</evidence>
<dbReference type="InterPro" id="IPR008930">
    <property type="entry name" value="Terpenoid_cyclase/PrenylTrfase"/>
</dbReference>
<dbReference type="InterPro" id="IPR011625">
    <property type="entry name" value="A2M_N_BRD"/>
</dbReference>
<dbReference type="InterPro" id="IPR011626">
    <property type="entry name" value="Alpha-macroglobulin_TED"/>
</dbReference>
<comment type="subcellular location">
    <subcellularLocation>
        <location evidence="1">Secreted</location>
    </subcellularLocation>
</comment>
<sequence length="1759" mass="195498">MCMLVFFCAALQMVALTQAEAQYFIIAPNVVRVDVEETILVDIFGTVDGDVPVTLYFQLTGSNERISEKTIWVSKGAPQEVTLQIRRDQLPQEDTSKQQFITLFATANTAQLQINDRRTILLSYQSGFVFIQTDKPLYTPSQKVNIRVVALNQKMRPAYHQLKVDILNPDQIIVYRYEEIPNGGFLNLEFTFPPLPVFGNWTVRAHYGHQFKANTSVQFEVKEYVLPKFSVEVSTQNKYIIPETRKLTTYVKARYTFGEPVVGNYLVKYGVYTDDGNLTILQRKQGRLGEEGRAYPVLVMADVTLQNWAEALIGKRLIIQAIVTEKASGETVSVNNTMVIFSQTPYKFNWDRTQKYFKKGLPFAVKASVQYMSGLPAAGITVSVSATAELDDGDQVLLGASNAGQSLHKVSSTQGEVDFRLEVPADTKLITIRAETNDPNLSTQSQGSFTVLPQESSNGEYLLVRLPSSGGNSQTQQIGWTSNIDVLLTHPENVETLHYFVIAGGKIVHKGTKDENINANMGLGLRITQDMAPSSRVVAYYASTSGDIIADGLFFEVKETCENPIHLEFGGLPKVPKDDEQIFKTDGSDKNVELQISANEYTNVGLLAVDEAVFTLRNYHRLTQKKVFKRMAGYDLGCGPGGGQTTAKIFKDAGVTVMTNTDLEVPQREALGCPVDAKRTRRSITETDLDKILNKHQDPDDRHYCEKGLRQLKNPNSMTCAQRTKRFAKRNGLALTSREIRVFLGCCEELDRVARGRFTGPGPGGSSQVDLENVVVRTNFPESWMFEQVDTEENLMVRHPVTLPDSVTTWVIEAVGVSEDYQMCVADPIKLEVRPPFFLDINMPYAVQRLEQIEILVSVFNYADVVLQVDVYLKGVEGLCSEARAGGYSNRISIEARPKKPASVKFVVVPLEAGAVPIEVVAITNSTTVNYRDAVRKSLNVRSEGYKQRDTVTIMVDPENSRSSPRRTLAGGRNQSFQHTQFWGGASESKQVDIIRYQLSNQAIPNTHQVHFSLMGNTMGSVIETVLGGLDNLLRIPRGCGEQTMLNLAPNVYIYRYLKHTDQFTATHEIAAQQYIGDGIANQLAHRRSNGSFSVWGSNSAYPSSTWLTAFVSKVMCQAREFTFVDDAITCQAMEWLITQTQRDEGYFREIYRVHHLEMTGGVQGDVSLTAYVLISLLECNCQTVAKNASVANATSFLEGQLIALTRPYAIAITSYALALAGSGKAGRAIQKLKGIAIYDEATNTRHWGSDDSSFGAGPKPYWYSNRPKAIEVETTSYAVLALLQQNEIQYTHAIINWLTNQENYEGGFVSTQDTVIALQALSEYAIQTDQSTVDINCHVTCQESNFEESYLLKPHNSMIRQHSQLSLPESVSEFVVTFDSQGNGMGQMKFESSYHVPEPDHRKCDFELVINGQEGKSGDSGPGGGGDNNPEDGDSRSRVGRIHARSAMERGSGAEENEGAVGATVVAPRGRAGGSGNEYIFQYNIKVRYLRGEETGMAIVDVGLYTGYKALQRDLDDAVANSGGVIQRYEETDRSVVFYLSKITTAYTHISFNARRVFTVGRAQPVAVHVYDYYNPTVECVRFIHPQSGSNMLSTLCEGSTCECAAGRCAEDPFTKIGDFQGSKLRAKACEDAEHFAYEVKVVSFKRKGGFQLITMTILNPLKQGLDHVKENQNRTFWKSMNCGKPAIKKKRYLVIGSGGLPSRDDNGLPSYKYVVDERMSFYELPSASKIKNTKKWQRIANSVQQFMDDIERNGCSA</sequence>
<dbReference type="OMA" id="CEERRDI"/>
<dbReference type="FunFam" id="2.60.40.1930:FF:000001">
    <property type="entry name" value="CD109 isoform 3"/>
    <property type="match status" value="1"/>
</dbReference>
<dbReference type="InterPro" id="IPR050473">
    <property type="entry name" value="A2M/Complement_sys"/>
</dbReference>
<evidence type="ECO:0000313" key="11">
    <source>
        <dbReference type="RefSeq" id="XP_022108952.1"/>
    </source>
</evidence>
<evidence type="ECO:0000256" key="8">
    <source>
        <dbReference type="SAM" id="SignalP"/>
    </source>
</evidence>
<dbReference type="Pfam" id="PF17789">
    <property type="entry name" value="MG4"/>
    <property type="match status" value="1"/>
</dbReference>
<dbReference type="InterPro" id="IPR019742">
    <property type="entry name" value="MacrogloblnA2_CS"/>
</dbReference>
<dbReference type="PROSITE" id="PS50189">
    <property type="entry name" value="NTR"/>
    <property type="match status" value="1"/>
</dbReference>
<dbReference type="PANTHER" id="PTHR11412">
    <property type="entry name" value="MACROGLOBULIN / COMPLEMENT"/>
    <property type="match status" value="1"/>
</dbReference>
<dbReference type="InterPro" id="IPR047565">
    <property type="entry name" value="Alpha-macroglob_thiol-ester_cl"/>
</dbReference>
<feature type="chain" id="PRO_5034249502" evidence="8">
    <location>
        <begin position="22"/>
        <end position="1759"/>
    </location>
</feature>
<dbReference type="Gene3D" id="1.50.10.20">
    <property type="match status" value="1"/>
</dbReference>
<dbReference type="Proteomes" id="UP000694845">
    <property type="component" value="Unplaced"/>
</dbReference>
<dbReference type="InterPro" id="IPR001134">
    <property type="entry name" value="Netrin_domain"/>
</dbReference>
<evidence type="ECO:0000256" key="6">
    <source>
        <dbReference type="ARBA" id="ARBA00023180"/>
    </source>
</evidence>
<dbReference type="InterPro" id="IPR041555">
    <property type="entry name" value="MG3"/>
</dbReference>
<dbReference type="RefSeq" id="XP_022108952.1">
    <property type="nucleotide sequence ID" value="XM_022253260.1"/>
</dbReference>
<keyword evidence="6" id="KW-0325">Glycoprotein</keyword>
<dbReference type="InterPro" id="IPR001599">
    <property type="entry name" value="Macroglobln_a2"/>
</dbReference>
<feature type="signal peptide" evidence="8">
    <location>
        <begin position="1"/>
        <end position="21"/>
    </location>
</feature>
<dbReference type="Pfam" id="PF17790">
    <property type="entry name" value="MG1"/>
    <property type="match status" value="1"/>
</dbReference>
<evidence type="ECO:0000256" key="1">
    <source>
        <dbReference type="ARBA" id="ARBA00004613"/>
    </source>
</evidence>
<feature type="domain" description="NTR" evidence="9">
    <location>
        <begin position="1605"/>
        <end position="1757"/>
    </location>
</feature>
<dbReference type="Pfam" id="PF01759">
    <property type="entry name" value="NTR"/>
    <property type="match status" value="1"/>
</dbReference>
<keyword evidence="4" id="KW-0882">Thioester bond</keyword>
<dbReference type="InterPro" id="IPR018933">
    <property type="entry name" value="Netrin_module_non-TIMP"/>
</dbReference>
<dbReference type="GO" id="GO:0004866">
    <property type="term" value="F:endopeptidase inhibitor activity"/>
    <property type="evidence" value="ECO:0007669"/>
    <property type="project" value="InterPro"/>
</dbReference>
<dbReference type="Pfam" id="PF00207">
    <property type="entry name" value="A2M"/>
    <property type="match status" value="1"/>
</dbReference>
<dbReference type="InterPro" id="IPR040839">
    <property type="entry name" value="MG4"/>
</dbReference>
<dbReference type="SUPFAM" id="SSF49410">
    <property type="entry name" value="Alpha-macroglobulin receptor domain"/>
    <property type="match status" value="1"/>
</dbReference>
<dbReference type="InterPro" id="IPR008993">
    <property type="entry name" value="TIMP-like_OB-fold"/>
</dbReference>
<dbReference type="InterPro" id="IPR013783">
    <property type="entry name" value="Ig-like_fold"/>
</dbReference>
<dbReference type="SMART" id="SM01359">
    <property type="entry name" value="A2M_N_2"/>
    <property type="match status" value="1"/>
</dbReference>
<dbReference type="CDD" id="cd02896">
    <property type="entry name" value="complement_C3_C4_C5"/>
    <property type="match status" value="1"/>
</dbReference>
<dbReference type="SMART" id="SM01361">
    <property type="entry name" value="A2M_recep"/>
    <property type="match status" value="1"/>
</dbReference>